<name>A0A2A4I7L2_9SPHN</name>
<protein>
    <submittedName>
        <fullName evidence="1">DUF3297 domain-containing protein</fullName>
    </submittedName>
</protein>
<dbReference type="Pfam" id="PF11730">
    <property type="entry name" value="DUF3297"/>
    <property type="match status" value="1"/>
</dbReference>
<sequence>MSDTPPDHLSIDPRSPYFDQAALERGVGIRFKGAERTDVEEYSISEGWIRVALGKKMDRRGRPLTIKLTGPVEAWFERPADGAAEGAATDGE</sequence>
<dbReference type="InterPro" id="IPR021724">
    <property type="entry name" value="DUF3297"/>
</dbReference>
<comment type="caution">
    <text evidence="1">The sequence shown here is derived from an EMBL/GenBank/DDBJ whole genome shotgun (WGS) entry which is preliminary data.</text>
</comment>
<dbReference type="EMBL" id="NWVC01000004">
    <property type="protein sequence ID" value="PCG14128.1"/>
    <property type="molecule type" value="Genomic_DNA"/>
</dbReference>
<dbReference type="AlphaFoldDB" id="A0A2A4I7L2"/>
<evidence type="ECO:0000313" key="1">
    <source>
        <dbReference type="EMBL" id="PCG14128.1"/>
    </source>
</evidence>
<reference evidence="1 2" key="1">
    <citation type="submission" date="2017-09" db="EMBL/GenBank/DDBJ databases">
        <title>Sphingomonas adhaesiva DSM 7418, whole genome shotgun sequence.</title>
        <authorList>
            <person name="Feng G."/>
            <person name="Zhu H."/>
        </authorList>
    </citation>
    <scope>NUCLEOTIDE SEQUENCE [LARGE SCALE GENOMIC DNA]</scope>
    <source>
        <strain evidence="1 2">DSM 7418</strain>
    </source>
</reference>
<accession>A0A2A4I7L2</accession>
<gene>
    <name evidence="1" type="ORF">COA07_09960</name>
</gene>
<dbReference type="RefSeq" id="WP_066711378.1">
    <property type="nucleotide sequence ID" value="NZ_JBHIWA010000117.1"/>
</dbReference>
<organism evidence="1 2">
    <name type="scientific">Sphingomonas adhaesiva</name>
    <dbReference type="NCBI Taxonomy" id="28212"/>
    <lineage>
        <taxon>Bacteria</taxon>
        <taxon>Pseudomonadati</taxon>
        <taxon>Pseudomonadota</taxon>
        <taxon>Alphaproteobacteria</taxon>
        <taxon>Sphingomonadales</taxon>
        <taxon>Sphingomonadaceae</taxon>
        <taxon>Sphingomonas</taxon>
    </lineage>
</organism>
<proteinExistence type="predicted"/>
<dbReference type="Proteomes" id="UP000218323">
    <property type="component" value="Unassembled WGS sequence"/>
</dbReference>
<evidence type="ECO:0000313" key="2">
    <source>
        <dbReference type="Proteomes" id="UP000218323"/>
    </source>
</evidence>
<keyword evidence="2" id="KW-1185">Reference proteome</keyword>